<feature type="region of interest" description="Disordered" evidence="1">
    <location>
        <begin position="99"/>
        <end position="176"/>
    </location>
</feature>
<dbReference type="InterPro" id="IPR020568">
    <property type="entry name" value="Ribosomal_Su5_D2-typ_SF"/>
</dbReference>
<dbReference type="PANTHER" id="PTHR10073:SF12">
    <property type="entry name" value="DNA MISMATCH REPAIR PROTEIN MLH1"/>
    <property type="match status" value="1"/>
</dbReference>
<feature type="compositionally biased region" description="Polar residues" evidence="1">
    <location>
        <begin position="63"/>
        <end position="79"/>
    </location>
</feature>
<feature type="compositionally biased region" description="Basic and acidic residues" evidence="1">
    <location>
        <begin position="167"/>
        <end position="176"/>
    </location>
</feature>
<dbReference type="InterPro" id="IPR014721">
    <property type="entry name" value="Ribsml_uS5_D2-typ_fold_subgr"/>
</dbReference>
<name>A0ABR2VPN1_9FUNG</name>
<dbReference type="InterPro" id="IPR038973">
    <property type="entry name" value="MutL/Mlh/Pms-like"/>
</dbReference>
<evidence type="ECO:0000259" key="2">
    <source>
        <dbReference type="Pfam" id="PF01119"/>
    </source>
</evidence>
<feature type="compositionally biased region" description="Polar residues" evidence="1">
    <location>
        <begin position="156"/>
        <end position="166"/>
    </location>
</feature>
<comment type="caution">
    <text evidence="4">The sequence shown here is derived from an EMBL/GenBank/DDBJ whole genome shotgun (WGS) entry which is preliminary data.</text>
</comment>
<reference evidence="4 5" key="1">
    <citation type="submission" date="2023-04" db="EMBL/GenBank/DDBJ databases">
        <title>Genome of Basidiobolus ranarum AG-B5.</title>
        <authorList>
            <person name="Stajich J.E."/>
            <person name="Carter-House D."/>
            <person name="Gryganskyi A."/>
        </authorList>
    </citation>
    <scope>NUCLEOTIDE SEQUENCE [LARGE SCALE GENOMIC DNA]</scope>
    <source>
        <strain evidence="4 5">AG-B5</strain>
    </source>
</reference>
<feature type="compositionally biased region" description="Low complexity" evidence="1">
    <location>
        <begin position="119"/>
        <end position="129"/>
    </location>
</feature>
<gene>
    <name evidence="4" type="primary">mlh1_2</name>
    <name evidence="4" type="ORF">K7432_014920</name>
</gene>
<proteinExistence type="predicted"/>
<dbReference type="PANTHER" id="PTHR10073">
    <property type="entry name" value="DNA MISMATCH REPAIR PROTEIN MLH, PMS, MUTL"/>
    <property type="match status" value="1"/>
</dbReference>
<keyword evidence="5" id="KW-1185">Reference proteome</keyword>
<feature type="compositionally biased region" description="Basic and acidic residues" evidence="1">
    <location>
        <begin position="132"/>
        <end position="155"/>
    </location>
</feature>
<sequence length="433" mass="49106">MKPLNVDVNVHPTKREVHFLNEDEVVEEIAQALQALLTDANTSRTFLAQTLLTNDGDVGLQTIKTSDSQEQSTSKSTNPAKVHEYKLVRTDSRARTLEHFYDLSQSGSKKIRTSGTYETSSSPQTPTKPKSLRVDDEPSSKRKEGPSMMELDKSDQTPTHSYSTEDSSSKNDLESSKRVRVQVRLTSVLELKNEVQEQSHHGLTQLFGNHTFVGVVDDSLALIQHQTKLYLVNYQTISEELFYQLILKEFCNFGSIILSSPAPIGELLTIALEEERKHGLEMDIKPNEEIIDPIVDLLVSRRDMLLEYFGMDINEEGMLTKLPLIIKGYAPNLDKLPMFFLRLGTEVDWETEKGCFTSLAREIAIFYSTEPPALLEGEKQRNKAGKERYRWEVEHLIFPAIKGHFIPPTNLTEGNCVVQVADLPALYRIFERC</sequence>
<evidence type="ECO:0000259" key="3">
    <source>
        <dbReference type="Pfam" id="PF16413"/>
    </source>
</evidence>
<feature type="compositionally biased region" description="Polar residues" evidence="1">
    <location>
        <begin position="103"/>
        <end position="118"/>
    </location>
</feature>
<organism evidence="4 5">
    <name type="scientific">Basidiobolus ranarum</name>
    <dbReference type="NCBI Taxonomy" id="34480"/>
    <lineage>
        <taxon>Eukaryota</taxon>
        <taxon>Fungi</taxon>
        <taxon>Fungi incertae sedis</taxon>
        <taxon>Zoopagomycota</taxon>
        <taxon>Entomophthoromycotina</taxon>
        <taxon>Basidiobolomycetes</taxon>
        <taxon>Basidiobolales</taxon>
        <taxon>Basidiobolaceae</taxon>
        <taxon>Basidiobolus</taxon>
    </lineage>
</organism>
<feature type="region of interest" description="Disordered" evidence="1">
    <location>
        <begin position="63"/>
        <end position="84"/>
    </location>
</feature>
<dbReference type="InterPro" id="IPR013507">
    <property type="entry name" value="DNA_mismatch_S5_2-like"/>
</dbReference>
<feature type="domain" description="DNA mismatch repair protein Mlh1 C-terminal" evidence="3">
    <location>
        <begin position="184"/>
        <end position="433"/>
    </location>
</feature>
<dbReference type="SUPFAM" id="SSF54211">
    <property type="entry name" value="Ribosomal protein S5 domain 2-like"/>
    <property type="match status" value="1"/>
</dbReference>
<dbReference type="InterPro" id="IPR032189">
    <property type="entry name" value="Mlh1_C"/>
</dbReference>
<protein>
    <submittedName>
        <fullName evidence="4">DNA mismatch repair protein Mlh1</fullName>
    </submittedName>
</protein>
<evidence type="ECO:0000313" key="5">
    <source>
        <dbReference type="Proteomes" id="UP001479436"/>
    </source>
</evidence>
<dbReference type="EMBL" id="JASJQH010008717">
    <property type="protein sequence ID" value="KAK9687085.1"/>
    <property type="molecule type" value="Genomic_DNA"/>
</dbReference>
<accession>A0ABR2VPN1</accession>
<dbReference type="Proteomes" id="UP001479436">
    <property type="component" value="Unassembled WGS sequence"/>
</dbReference>
<feature type="domain" description="DNA mismatch repair protein S5" evidence="2">
    <location>
        <begin position="2"/>
        <end position="37"/>
    </location>
</feature>
<evidence type="ECO:0000256" key="1">
    <source>
        <dbReference type="SAM" id="MobiDB-lite"/>
    </source>
</evidence>
<dbReference type="Gene3D" id="3.30.230.10">
    <property type="match status" value="1"/>
</dbReference>
<dbReference type="Pfam" id="PF16413">
    <property type="entry name" value="Mlh1_C"/>
    <property type="match status" value="1"/>
</dbReference>
<dbReference type="Pfam" id="PF01119">
    <property type="entry name" value="DNA_mis_repair"/>
    <property type="match status" value="1"/>
</dbReference>
<evidence type="ECO:0000313" key="4">
    <source>
        <dbReference type="EMBL" id="KAK9687085.1"/>
    </source>
</evidence>